<dbReference type="InterPro" id="IPR003439">
    <property type="entry name" value="ABC_transporter-like_ATP-bd"/>
</dbReference>
<dbReference type="Pfam" id="PF00005">
    <property type="entry name" value="ABC_tran"/>
    <property type="match status" value="1"/>
</dbReference>
<dbReference type="InterPro" id="IPR027417">
    <property type="entry name" value="P-loop_NTPase"/>
</dbReference>
<dbReference type="PANTHER" id="PTHR43158">
    <property type="entry name" value="SKFA PEPTIDE EXPORT ATP-BINDING PROTEIN SKFE"/>
    <property type="match status" value="1"/>
</dbReference>
<dbReference type="EMBL" id="VUNC01000005">
    <property type="protein sequence ID" value="MST72932.1"/>
    <property type="molecule type" value="Genomic_DNA"/>
</dbReference>
<evidence type="ECO:0000313" key="5">
    <source>
        <dbReference type="EMBL" id="MST72932.1"/>
    </source>
</evidence>
<feature type="domain" description="ABC transporter" evidence="4">
    <location>
        <begin position="73"/>
        <end position="300"/>
    </location>
</feature>
<sequence length="315" mass="34806">MASHLILRRIKAHGICRSFWGGHLRGNLPRHGNWPHRAAVLDRLLHSAHARRRLCPKQIPCGKASKEGSDMSLDIENLTVGYRREPPLLKDVSLHIDPGQIWGLIAPNGAGKTSLMRAIAGDAKPLVCGSLCADGMTPLKPTPYNRFVSYVACDDSALNRSCTARFHLKAASDLWGSRLDPSETARLFELDGFLDKPIRSLSQGMRQQVTIALCYQQDAPYTLLDEPLNALDPLKREMACRNLRDMAHRNCSVFVSSHILSDLNGLCDKVVVFRSGTAVVVPATANMQELFDRCYGGESSHPSTDGNRPPRHLAR</sequence>
<evidence type="ECO:0000259" key="4">
    <source>
        <dbReference type="PROSITE" id="PS50893"/>
    </source>
</evidence>
<keyword evidence="1" id="KW-0547">Nucleotide-binding</keyword>
<accession>A0A6N7XBG9</accession>
<keyword evidence="2 5" id="KW-0067">ATP-binding</keyword>
<reference evidence="5 6" key="1">
    <citation type="submission" date="2019-08" db="EMBL/GenBank/DDBJ databases">
        <title>In-depth cultivation of the pig gut microbiome towards novel bacterial diversity and tailored functional studies.</title>
        <authorList>
            <person name="Wylensek D."/>
            <person name="Hitch T.C.A."/>
            <person name="Clavel T."/>
        </authorList>
    </citation>
    <scope>NUCLEOTIDE SEQUENCE [LARGE SCALE GENOMIC DNA]</scope>
    <source>
        <strain evidence="5 6">CA-Schmier-601-WT-1</strain>
    </source>
</reference>
<keyword evidence="6" id="KW-1185">Reference proteome</keyword>
<evidence type="ECO:0000256" key="2">
    <source>
        <dbReference type="ARBA" id="ARBA00022840"/>
    </source>
</evidence>
<dbReference type="Proteomes" id="UP000469325">
    <property type="component" value="Unassembled WGS sequence"/>
</dbReference>
<gene>
    <name evidence="5" type="ORF">FYJ68_07405</name>
</gene>
<feature type="region of interest" description="Disordered" evidence="3">
    <location>
        <begin position="296"/>
        <end position="315"/>
    </location>
</feature>
<dbReference type="AlphaFoldDB" id="A0A6N7XBG9"/>
<dbReference type="PROSITE" id="PS50893">
    <property type="entry name" value="ABC_TRANSPORTER_2"/>
    <property type="match status" value="1"/>
</dbReference>
<proteinExistence type="predicted"/>
<dbReference type="GO" id="GO:0005524">
    <property type="term" value="F:ATP binding"/>
    <property type="evidence" value="ECO:0007669"/>
    <property type="project" value="UniProtKB-KW"/>
</dbReference>
<dbReference type="Gene3D" id="3.40.50.300">
    <property type="entry name" value="P-loop containing nucleotide triphosphate hydrolases"/>
    <property type="match status" value="1"/>
</dbReference>
<evidence type="ECO:0000256" key="1">
    <source>
        <dbReference type="ARBA" id="ARBA00022741"/>
    </source>
</evidence>
<comment type="caution">
    <text evidence="5">The sequence shown here is derived from an EMBL/GenBank/DDBJ whole genome shotgun (WGS) entry which is preliminary data.</text>
</comment>
<evidence type="ECO:0000313" key="6">
    <source>
        <dbReference type="Proteomes" id="UP000469325"/>
    </source>
</evidence>
<evidence type="ECO:0000256" key="3">
    <source>
        <dbReference type="SAM" id="MobiDB-lite"/>
    </source>
</evidence>
<protein>
    <submittedName>
        <fullName evidence="5">ABC transporter ATP-binding protein</fullName>
    </submittedName>
</protein>
<name>A0A6N7XBG9_9ACTN</name>
<organism evidence="5 6">
    <name type="scientific">Olsenella porci</name>
    <dbReference type="NCBI Taxonomy" id="2652279"/>
    <lineage>
        <taxon>Bacteria</taxon>
        <taxon>Bacillati</taxon>
        <taxon>Actinomycetota</taxon>
        <taxon>Coriobacteriia</taxon>
        <taxon>Coriobacteriales</taxon>
        <taxon>Atopobiaceae</taxon>
        <taxon>Olsenella</taxon>
    </lineage>
</organism>
<dbReference type="PANTHER" id="PTHR43158:SF2">
    <property type="entry name" value="SKFA PEPTIDE EXPORT ATP-BINDING PROTEIN SKFE"/>
    <property type="match status" value="1"/>
</dbReference>
<dbReference type="SUPFAM" id="SSF52540">
    <property type="entry name" value="P-loop containing nucleoside triphosphate hydrolases"/>
    <property type="match status" value="1"/>
</dbReference>
<dbReference type="GO" id="GO:0016887">
    <property type="term" value="F:ATP hydrolysis activity"/>
    <property type="evidence" value="ECO:0007669"/>
    <property type="project" value="InterPro"/>
</dbReference>
<dbReference type="SMART" id="SM00382">
    <property type="entry name" value="AAA"/>
    <property type="match status" value="1"/>
</dbReference>
<dbReference type="InterPro" id="IPR003593">
    <property type="entry name" value="AAA+_ATPase"/>
</dbReference>